<comment type="caution">
    <text evidence="1">The sequence shown here is derived from an EMBL/GenBank/DDBJ whole genome shotgun (WGS) entry which is preliminary data.</text>
</comment>
<keyword evidence="2" id="KW-1185">Reference proteome</keyword>
<evidence type="ECO:0000313" key="2">
    <source>
        <dbReference type="Proteomes" id="UP001055811"/>
    </source>
</evidence>
<sequence length="74" mass="7535">MAREWKLLAEEGGGGNIYGGFQNHAIIVFWVALLTFSIITTLIFSCADGASKHNAHPENHAAACGGGCGGGCGG</sequence>
<accession>A0ACB9G719</accession>
<dbReference type="EMBL" id="CM042010">
    <property type="protein sequence ID" value="KAI3779001.1"/>
    <property type="molecule type" value="Genomic_DNA"/>
</dbReference>
<evidence type="ECO:0000313" key="1">
    <source>
        <dbReference type="EMBL" id="KAI3779001.1"/>
    </source>
</evidence>
<name>A0ACB9G719_CICIN</name>
<dbReference type="Proteomes" id="UP001055811">
    <property type="component" value="Linkage Group LG02"/>
</dbReference>
<reference evidence="2" key="1">
    <citation type="journal article" date="2022" name="Mol. Ecol. Resour.">
        <title>The genomes of chicory, endive, great burdock and yacon provide insights into Asteraceae palaeo-polyploidization history and plant inulin production.</title>
        <authorList>
            <person name="Fan W."/>
            <person name="Wang S."/>
            <person name="Wang H."/>
            <person name="Wang A."/>
            <person name="Jiang F."/>
            <person name="Liu H."/>
            <person name="Zhao H."/>
            <person name="Xu D."/>
            <person name="Zhang Y."/>
        </authorList>
    </citation>
    <scope>NUCLEOTIDE SEQUENCE [LARGE SCALE GENOMIC DNA]</scope>
    <source>
        <strain evidence="2">cv. Punajuju</strain>
    </source>
</reference>
<protein>
    <submittedName>
        <fullName evidence="1">Uncharacterized protein</fullName>
    </submittedName>
</protein>
<proteinExistence type="predicted"/>
<reference evidence="1 2" key="2">
    <citation type="journal article" date="2022" name="Mol. Ecol. Resour.">
        <title>The genomes of chicory, endive, great burdock and yacon provide insights into Asteraceae paleo-polyploidization history and plant inulin production.</title>
        <authorList>
            <person name="Fan W."/>
            <person name="Wang S."/>
            <person name="Wang H."/>
            <person name="Wang A."/>
            <person name="Jiang F."/>
            <person name="Liu H."/>
            <person name="Zhao H."/>
            <person name="Xu D."/>
            <person name="Zhang Y."/>
        </authorList>
    </citation>
    <scope>NUCLEOTIDE SEQUENCE [LARGE SCALE GENOMIC DNA]</scope>
    <source>
        <strain evidence="2">cv. Punajuju</strain>
        <tissue evidence="1">Leaves</tissue>
    </source>
</reference>
<organism evidence="1 2">
    <name type="scientific">Cichorium intybus</name>
    <name type="common">Chicory</name>
    <dbReference type="NCBI Taxonomy" id="13427"/>
    <lineage>
        <taxon>Eukaryota</taxon>
        <taxon>Viridiplantae</taxon>
        <taxon>Streptophyta</taxon>
        <taxon>Embryophyta</taxon>
        <taxon>Tracheophyta</taxon>
        <taxon>Spermatophyta</taxon>
        <taxon>Magnoliopsida</taxon>
        <taxon>eudicotyledons</taxon>
        <taxon>Gunneridae</taxon>
        <taxon>Pentapetalae</taxon>
        <taxon>asterids</taxon>
        <taxon>campanulids</taxon>
        <taxon>Asterales</taxon>
        <taxon>Asteraceae</taxon>
        <taxon>Cichorioideae</taxon>
        <taxon>Cichorieae</taxon>
        <taxon>Cichoriinae</taxon>
        <taxon>Cichorium</taxon>
    </lineage>
</organism>
<gene>
    <name evidence="1" type="ORF">L2E82_08416</name>
</gene>